<organism evidence="2 3">
    <name type="scientific">Morchella conica CCBAS932</name>
    <dbReference type="NCBI Taxonomy" id="1392247"/>
    <lineage>
        <taxon>Eukaryota</taxon>
        <taxon>Fungi</taxon>
        <taxon>Dikarya</taxon>
        <taxon>Ascomycota</taxon>
        <taxon>Pezizomycotina</taxon>
        <taxon>Pezizomycetes</taxon>
        <taxon>Pezizales</taxon>
        <taxon>Morchellaceae</taxon>
        <taxon>Morchella</taxon>
    </lineage>
</organism>
<name>A0A3N4KJ15_9PEZI</name>
<dbReference type="Pfam" id="PF08570">
    <property type="entry name" value="DUF1761"/>
    <property type="match status" value="1"/>
</dbReference>
<keyword evidence="1" id="KW-0472">Membrane</keyword>
<keyword evidence="1" id="KW-1133">Transmembrane helix</keyword>
<reference evidence="2 3" key="1">
    <citation type="journal article" date="2018" name="Nat. Ecol. Evol.">
        <title>Pezizomycetes genomes reveal the molecular basis of ectomycorrhizal truffle lifestyle.</title>
        <authorList>
            <person name="Murat C."/>
            <person name="Payen T."/>
            <person name="Noel B."/>
            <person name="Kuo A."/>
            <person name="Morin E."/>
            <person name="Chen J."/>
            <person name="Kohler A."/>
            <person name="Krizsan K."/>
            <person name="Balestrini R."/>
            <person name="Da Silva C."/>
            <person name="Montanini B."/>
            <person name="Hainaut M."/>
            <person name="Levati E."/>
            <person name="Barry K.W."/>
            <person name="Belfiori B."/>
            <person name="Cichocki N."/>
            <person name="Clum A."/>
            <person name="Dockter R.B."/>
            <person name="Fauchery L."/>
            <person name="Guy J."/>
            <person name="Iotti M."/>
            <person name="Le Tacon F."/>
            <person name="Lindquist E.A."/>
            <person name="Lipzen A."/>
            <person name="Malagnac F."/>
            <person name="Mello A."/>
            <person name="Molinier V."/>
            <person name="Miyauchi S."/>
            <person name="Poulain J."/>
            <person name="Riccioni C."/>
            <person name="Rubini A."/>
            <person name="Sitrit Y."/>
            <person name="Splivallo R."/>
            <person name="Traeger S."/>
            <person name="Wang M."/>
            <person name="Zifcakova L."/>
            <person name="Wipf D."/>
            <person name="Zambonelli A."/>
            <person name="Paolocci F."/>
            <person name="Nowrousian M."/>
            <person name="Ottonello S."/>
            <person name="Baldrian P."/>
            <person name="Spatafora J.W."/>
            <person name="Henrissat B."/>
            <person name="Nagy L.G."/>
            <person name="Aury J.M."/>
            <person name="Wincker P."/>
            <person name="Grigoriev I.V."/>
            <person name="Bonfante P."/>
            <person name="Martin F.M."/>
        </authorList>
    </citation>
    <scope>NUCLEOTIDE SEQUENCE [LARGE SCALE GENOMIC DNA]</scope>
    <source>
        <strain evidence="2 3">CCBAS932</strain>
    </source>
</reference>
<evidence type="ECO:0000256" key="1">
    <source>
        <dbReference type="SAM" id="Phobius"/>
    </source>
</evidence>
<dbReference type="PANTHER" id="PTHR40638:SF1">
    <property type="entry name" value="UPF0591 MEMBRANE PROTEIN C15E1.02C"/>
    <property type="match status" value="1"/>
</dbReference>
<dbReference type="OrthoDB" id="2344991at2759"/>
<dbReference type="InterPro" id="IPR013879">
    <property type="entry name" value="DUF1761"/>
</dbReference>
<sequence length="153" mass="16397">MASLHYLPPVKPSAVALGTLFTHTTNLAVMAPLFGESYQKAMNADSKQEWIKSKEAAKTATLWGSNVIGSGAQTYAIAALLTQTGVLTYKGAAYVGALIFAATSVPTVVSQLFQERRPAEYIAIRATAGLIETVGLSVFLTWWGIRPAHDLLR</sequence>
<feature type="transmembrane region" description="Helical" evidence="1">
    <location>
        <begin position="91"/>
        <end position="110"/>
    </location>
</feature>
<gene>
    <name evidence="2" type="ORF">P167DRAFT_537436</name>
</gene>
<dbReference type="InParanoid" id="A0A3N4KJ15"/>
<proteinExistence type="predicted"/>
<dbReference type="AlphaFoldDB" id="A0A3N4KJ15"/>
<dbReference type="EMBL" id="ML119142">
    <property type="protein sequence ID" value="RPB10510.1"/>
    <property type="molecule type" value="Genomic_DNA"/>
</dbReference>
<accession>A0A3N4KJ15</accession>
<keyword evidence="1" id="KW-0812">Transmembrane</keyword>
<feature type="transmembrane region" description="Helical" evidence="1">
    <location>
        <begin position="122"/>
        <end position="145"/>
    </location>
</feature>
<protein>
    <submittedName>
        <fullName evidence="2">DUF1761-domain-containing protein</fullName>
    </submittedName>
</protein>
<evidence type="ECO:0000313" key="3">
    <source>
        <dbReference type="Proteomes" id="UP000277580"/>
    </source>
</evidence>
<dbReference type="PANTHER" id="PTHR40638">
    <property type="entry name" value="UPF0591 MEMBRANE PROTEIN C15E1.02C"/>
    <property type="match status" value="1"/>
</dbReference>
<dbReference type="Proteomes" id="UP000277580">
    <property type="component" value="Unassembled WGS sequence"/>
</dbReference>
<keyword evidence="3" id="KW-1185">Reference proteome</keyword>
<evidence type="ECO:0000313" key="2">
    <source>
        <dbReference type="EMBL" id="RPB10510.1"/>
    </source>
</evidence>